<keyword evidence="4 7" id="KW-1133">Transmembrane helix</keyword>
<evidence type="ECO:0000256" key="6">
    <source>
        <dbReference type="SAM" id="MobiDB-lite"/>
    </source>
</evidence>
<sequence length="441" mass="46139">MTETSYGASPPPPPPPPQRDLFAGLDQLRRSTTDRKIGGVCGGLARYWNVDPTIVRVAAAVLVVFGGAGLILYAAGWLLIPRDDSATARLDLDRTARGILLLIAVLLALGFLLGSDVLWWLPFPLAVVLLIGFILVSVRGDRPSSPATPPAAPPTTAAPPTAPYTPAAPEQPTPEQPAPAGRSGETPPPAWYAAGPVTPPPPAPPAAAPEPRRPRRTGPLLIVPTIALIALALGVLALFDLNGLSVAPGAYPALAVAITGAMLLVGTWVGRPGGLIALGLVGTLALGGAVTGQVLNEVYDAGRLTAVPTTATQVEARYAVANGELTLDLSQVDELDALDGRRIELQMRAGDLQVRVPRGLDVTVDAELDLAGEILAFDDRRDGWRPRLRTTVNDGDSTGPHVTLVLQGNVGRIWVDRPGAFGYPVDPSRDTLELDREGANR</sequence>
<keyword evidence="3 7" id="KW-0812">Transmembrane</keyword>
<evidence type="ECO:0000256" key="1">
    <source>
        <dbReference type="ARBA" id="ARBA00004162"/>
    </source>
</evidence>
<feature type="transmembrane region" description="Helical" evidence="7">
    <location>
        <begin position="276"/>
        <end position="295"/>
    </location>
</feature>
<keyword evidence="2" id="KW-1003">Cell membrane</keyword>
<feature type="transmembrane region" description="Helical" evidence="7">
    <location>
        <begin position="220"/>
        <end position="239"/>
    </location>
</feature>
<keyword evidence="5 7" id="KW-0472">Membrane</keyword>
<evidence type="ECO:0000313" key="10">
    <source>
        <dbReference type="Proteomes" id="UP001240447"/>
    </source>
</evidence>
<evidence type="ECO:0000256" key="7">
    <source>
        <dbReference type="SAM" id="Phobius"/>
    </source>
</evidence>
<feature type="compositionally biased region" description="Pro residues" evidence="6">
    <location>
        <begin position="197"/>
        <end position="208"/>
    </location>
</feature>
<dbReference type="RefSeq" id="WP_181641595.1">
    <property type="nucleotide sequence ID" value="NZ_CCXJ01000111.1"/>
</dbReference>
<organism evidence="9 10">
    <name type="scientific">Nocardioides massiliensis</name>
    <dbReference type="NCBI Taxonomy" id="1325935"/>
    <lineage>
        <taxon>Bacteria</taxon>
        <taxon>Bacillati</taxon>
        <taxon>Actinomycetota</taxon>
        <taxon>Actinomycetes</taxon>
        <taxon>Propionibacteriales</taxon>
        <taxon>Nocardioidaceae</taxon>
        <taxon>Nocardioides</taxon>
    </lineage>
</organism>
<feature type="transmembrane region" description="Helical" evidence="7">
    <location>
        <begin position="251"/>
        <end position="269"/>
    </location>
</feature>
<evidence type="ECO:0000259" key="8">
    <source>
        <dbReference type="Pfam" id="PF04024"/>
    </source>
</evidence>
<feature type="compositionally biased region" description="Pro residues" evidence="6">
    <location>
        <begin position="146"/>
        <end position="163"/>
    </location>
</feature>
<evidence type="ECO:0000256" key="5">
    <source>
        <dbReference type="ARBA" id="ARBA00023136"/>
    </source>
</evidence>
<feature type="transmembrane region" description="Helical" evidence="7">
    <location>
        <begin position="119"/>
        <end position="138"/>
    </location>
</feature>
<keyword evidence="10" id="KW-1185">Reference proteome</keyword>
<accession>A0ABT9NIH7</accession>
<dbReference type="InterPro" id="IPR007168">
    <property type="entry name" value="Phageshock_PspC_N"/>
</dbReference>
<name>A0ABT9NIH7_9ACTN</name>
<reference evidence="9 10" key="1">
    <citation type="submission" date="2023-07" db="EMBL/GenBank/DDBJ databases">
        <title>Sequencing the genomes of 1000 actinobacteria strains.</title>
        <authorList>
            <person name="Klenk H.-P."/>
        </authorList>
    </citation>
    <scope>NUCLEOTIDE SEQUENCE [LARGE SCALE GENOMIC DNA]</scope>
    <source>
        <strain evidence="9 10">GD13</strain>
    </source>
</reference>
<feature type="transmembrane region" description="Helical" evidence="7">
    <location>
        <begin position="96"/>
        <end position="113"/>
    </location>
</feature>
<feature type="domain" description="Phage shock protein PspC N-terminal" evidence="8">
    <location>
        <begin position="27"/>
        <end position="82"/>
    </location>
</feature>
<gene>
    <name evidence="9" type="ORF">J2S59_000027</name>
</gene>
<dbReference type="Proteomes" id="UP001240447">
    <property type="component" value="Unassembled WGS sequence"/>
</dbReference>
<dbReference type="PANTHER" id="PTHR33885:SF3">
    <property type="entry name" value="PHAGE SHOCK PROTEIN C"/>
    <property type="match status" value="1"/>
</dbReference>
<protein>
    <submittedName>
        <fullName evidence="9">Phage shock protein PspC (Stress-responsive transcriptional regulator)</fullName>
    </submittedName>
</protein>
<dbReference type="PANTHER" id="PTHR33885">
    <property type="entry name" value="PHAGE SHOCK PROTEIN C"/>
    <property type="match status" value="1"/>
</dbReference>
<evidence type="ECO:0000256" key="3">
    <source>
        <dbReference type="ARBA" id="ARBA00022692"/>
    </source>
</evidence>
<dbReference type="InterPro" id="IPR052027">
    <property type="entry name" value="PspC"/>
</dbReference>
<comment type="subcellular location">
    <subcellularLocation>
        <location evidence="1">Cell membrane</location>
        <topology evidence="1">Single-pass membrane protein</topology>
    </subcellularLocation>
</comment>
<evidence type="ECO:0000313" key="9">
    <source>
        <dbReference type="EMBL" id="MDP9820218.1"/>
    </source>
</evidence>
<evidence type="ECO:0000256" key="2">
    <source>
        <dbReference type="ARBA" id="ARBA00022475"/>
    </source>
</evidence>
<evidence type="ECO:0000256" key="4">
    <source>
        <dbReference type="ARBA" id="ARBA00022989"/>
    </source>
</evidence>
<dbReference type="EMBL" id="JAUSQM010000001">
    <property type="protein sequence ID" value="MDP9820218.1"/>
    <property type="molecule type" value="Genomic_DNA"/>
</dbReference>
<dbReference type="Pfam" id="PF04024">
    <property type="entry name" value="PspC"/>
    <property type="match status" value="1"/>
</dbReference>
<feature type="region of interest" description="Disordered" evidence="6">
    <location>
        <begin position="144"/>
        <end position="213"/>
    </location>
</feature>
<proteinExistence type="predicted"/>
<comment type="caution">
    <text evidence="9">The sequence shown here is derived from an EMBL/GenBank/DDBJ whole genome shotgun (WGS) entry which is preliminary data.</text>
</comment>
<feature type="transmembrane region" description="Helical" evidence="7">
    <location>
        <begin position="54"/>
        <end position="75"/>
    </location>
</feature>